<protein>
    <submittedName>
        <fullName evidence="2">Uncharacterized protein</fullName>
    </submittedName>
</protein>
<dbReference type="Proteomes" id="UP000648257">
    <property type="component" value="Unassembled WGS sequence"/>
</dbReference>
<feature type="transmembrane region" description="Helical" evidence="1">
    <location>
        <begin position="66"/>
        <end position="89"/>
    </location>
</feature>
<feature type="transmembrane region" description="Helical" evidence="1">
    <location>
        <begin position="29"/>
        <end position="46"/>
    </location>
</feature>
<proteinExistence type="predicted"/>
<reference evidence="2 3" key="1">
    <citation type="submission" date="2020-08" db="EMBL/GenBank/DDBJ databases">
        <title>Novel species isolated from subtropical streams in China.</title>
        <authorList>
            <person name="Lu H."/>
        </authorList>
    </citation>
    <scope>NUCLEOTIDE SEQUENCE [LARGE SCALE GENOMIC DNA]</scope>
    <source>
        <strain evidence="2 3">KACC 16656</strain>
    </source>
</reference>
<keyword evidence="1" id="KW-1133">Transmembrane helix</keyword>
<feature type="transmembrane region" description="Helical" evidence="1">
    <location>
        <begin position="183"/>
        <end position="202"/>
    </location>
</feature>
<keyword evidence="1" id="KW-0472">Membrane</keyword>
<name>A0ABR6WZL9_9BURK</name>
<accession>A0ABR6WZL9</accession>
<gene>
    <name evidence="2" type="ORF">H8K52_02095</name>
</gene>
<keyword evidence="1" id="KW-0812">Transmembrane</keyword>
<sequence>MKTLIPKTLHTDDIDLQALSEISSFTKSIGRVLTMLGLLSAVAIALGSKDVLRIIISSTTDETKSAIGVILWATVAVAAWLAFVFRANFLADYDISRQRQLNIKSRSNQLNALVAFPILGSQDVTWTIEGEAHESAAHKITIVSRQGSQRELEVTLGDQELGTDSYAASSRDLLIAYFSRKLIAYYFPIASAALVIVAAFNVPG</sequence>
<organism evidence="2 3">
    <name type="scientific">Undibacterium seohonense</name>
    <dbReference type="NCBI Taxonomy" id="1344950"/>
    <lineage>
        <taxon>Bacteria</taxon>
        <taxon>Pseudomonadati</taxon>
        <taxon>Pseudomonadota</taxon>
        <taxon>Betaproteobacteria</taxon>
        <taxon>Burkholderiales</taxon>
        <taxon>Oxalobacteraceae</taxon>
        <taxon>Undibacterium</taxon>
    </lineage>
</organism>
<evidence type="ECO:0000256" key="1">
    <source>
        <dbReference type="SAM" id="Phobius"/>
    </source>
</evidence>
<dbReference type="RefSeq" id="WP_186920971.1">
    <property type="nucleotide sequence ID" value="NZ_JACOFW010000002.1"/>
</dbReference>
<evidence type="ECO:0000313" key="3">
    <source>
        <dbReference type="Proteomes" id="UP000648257"/>
    </source>
</evidence>
<evidence type="ECO:0000313" key="2">
    <source>
        <dbReference type="EMBL" id="MBC3806134.1"/>
    </source>
</evidence>
<comment type="caution">
    <text evidence="2">The sequence shown here is derived from an EMBL/GenBank/DDBJ whole genome shotgun (WGS) entry which is preliminary data.</text>
</comment>
<dbReference type="EMBL" id="JACOFW010000002">
    <property type="protein sequence ID" value="MBC3806134.1"/>
    <property type="molecule type" value="Genomic_DNA"/>
</dbReference>
<keyword evidence="3" id="KW-1185">Reference proteome</keyword>